<dbReference type="PROSITE" id="PS00375">
    <property type="entry name" value="UDPGT"/>
    <property type="match status" value="1"/>
</dbReference>
<organism evidence="5 6">
    <name type="scientific">Senna tora</name>
    <dbReference type="NCBI Taxonomy" id="362788"/>
    <lineage>
        <taxon>Eukaryota</taxon>
        <taxon>Viridiplantae</taxon>
        <taxon>Streptophyta</taxon>
        <taxon>Embryophyta</taxon>
        <taxon>Tracheophyta</taxon>
        <taxon>Spermatophyta</taxon>
        <taxon>Magnoliopsida</taxon>
        <taxon>eudicotyledons</taxon>
        <taxon>Gunneridae</taxon>
        <taxon>Pentapetalae</taxon>
        <taxon>rosids</taxon>
        <taxon>fabids</taxon>
        <taxon>Fabales</taxon>
        <taxon>Fabaceae</taxon>
        <taxon>Caesalpinioideae</taxon>
        <taxon>Cassia clade</taxon>
        <taxon>Senna</taxon>
    </lineage>
</organism>
<evidence type="ECO:0000313" key="6">
    <source>
        <dbReference type="Proteomes" id="UP000634136"/>
    </source>
</evidence>
<dbReference type="Proteomes" id="UP000634136">
    <property type="component" value="Unassembled WGS sequence"/>
</dbReference>
<dbReference type="InterPro" id="IPR002213">
    <property type="entry name" value="UDP_glucos_trans"/>
</dbReference>
<evidence type="ECO:0000313" key="5">
    <source>
        <dbReference type="EMBL" id="KAF7825203.1"/>
    </source>
</evidence>
<evidence type="ECO:0000256" key="3">
    <source>
        <dbReference type="RuleBase" id="RU003718"/>
    </source>
</evidence>
<evidence type="ECO:0000256" key="2">
    <source>
        <dbReference type="ARBA" id="ARBA00022679"/>
    </source>
</evidence>
<dbReference type="AlphaFoldDB" id="A0A834TMT9"/>
<dbReference type="CDD" id="cd03784">
    <property type="entry name" value="GT1_Gtf-like"/>
    <property type="match status" value="1"/>
</dbReference>
<evidence type="ECO:0000256" key="1">
    <source>
        <dbReference type="ARBA" id="ARBA00009995"/>
    </source>
</evidence>
<dbReference type="PANTHER" id="PTHR48045:SF18">
    <property type="entry name" value="GLYCOSYLTRANSFERASE"/>
    <property type="match status" value="1"/>
</dbReference>
<accession>A0A834TMT9</accession>
<sequence length="502" mass="54232">MEGEATKTTEIAVVTVPAFSHQSSILEFCKRLVLLHHHHFHVTCLIPTVGSPSPASTALVQSLPPSITCIFLPPVSLHDDHQNDAVDVDGLFLQDRLQLAVSRSMPAVRAAVESLRLGSGSGLGPGLGALLGEPLSIEALEIAEEMGVSGYLYFPCSAMMLSLCLYSGELDELGDWEEGIRIPGCVVRVSGKDLPDNLQDRSALAYSQFLQRCLLYRRAQGILVNSFTEMEAGAIQAWQAEEEGNVNSPSIYAIGPIIRTGSSTGGAAGSDPDPNDCLGWLEKQPPNSVLYVSFGSGGTLSHTQITELALGLELSQQRFLWVNVRPPSEKSSENYLNGENDRYKGEKNEPLQDFLPEGFLGRTKGRGLVMACWAPQVRVLGHSSIGGFLSHCGWNSVLESIVCGVPLIAWPLFAEQKTNAAMVVEGLRVGMRPRGMSGGIVEKEEIGRVIKCVMEDGEEGEGIRRRMKELRDAAACALMEDGSSTKTLSNLALKWRKLGGDN</sequence>
<dbReference type="OrthoDB" id="5835829at2759"/>
<dbReference type="PANTHER" id="PTHR48045">
    <property type="entry name" value="UDP-GLYCOSYLTRANSFERASE 72B1"/>
    <property type="match status" value="1"/>
</dbReference>
<dbReference type="Pfam" id="PF00201">
    <property type="entry name" value="UDPGT"/>
    <property type="match status" value="1"/>
</dbReference>
<dbReference type="EMBL" id="JAAIUW010000006">
    <property type="protein sequence ID" value="KAF7825203.1"/>
    <property type="molecule type" value="Genomic_DNA"/>
</dbReference>
<comment type="similarity">
    <text evidence="1 3">Belongs to the UDP-glycosyltransferase family.</text>
</comment>
<name>A0A834TMT9_9FABA</name>
<keyword evidence="6" id="KW-1185">Reference proteome</keyword>
<dbReference type="Gene3D" id="3.40.50.2000">
    <property type="entry name" value="Glycogen Phosphorylase B"/>
    <property type="match status" value="2"/>
</dbReference>
<dbReference type="GO" id="GO:0008194">
    <property type="term" value="F:UDP-glycosyltransferase activity"/>
    <property type="evidence" value="ECO:0007669"/>
    <property type="project" value="InterPro"/>
</dbReference>
<protein>
    <recommendedName>
        <fullName evidence="4">Glycosyltransferase</fullName>
        <ecNumber evidence="4">2.4.1.-</ecNumber>
    </recommendedName>
</protein>
<evidence type="ECO:0000256" key="4">
    <source>
        <dbReference type="RuleBase" id="RU362057"/>
    </source>
</evidence>
<gene>
    <name evidence="5" type="ORF">G2W53_016367</name>
</gene>
<dbReference type="SUPFAM" id="SSF53756">
    <property type="entry name" value="UDP-Glycosyltransferase/glycogen phosphorylase"/>
    <property type="match status" value="1"/>
</dbReference>
<proteinExistence type="inferred from homology"/>
<keyword evidence="2 3" id="KW-0808">Transferase</keyword>
<keyword evidence="3" id="KW-0328">Glycosyltransferase</keyword>
<comment type="caution">
    <text evidence="5">The sequence shown here is derived from an EMBL/GenBank/DDBJ whole genome shotgun (WGS) entry which is preliminary data.</text>
</comment>
<reference evidence="5" key="1">
    <citation type="submission" date="2020-09" db="EMBL/GenBank/DDBJ databases">
        <title>Genome-Enabled Discovery of Anthraquinone Biosynthesis in Senna tora.</title>
        <authorList>
            <person name="Kang S.-H."/>
            <person name="Pandey R.P."/>
            <person name="Lee C.-M."/>
            <person name="Sim J.-S."/>
            <person name="Jeong J.-T."/>
            <person name="Choi B.-S."/>
            <person name="Jung M."/>
            <person name="Ginzburg D."/>
            <person name="Zhao K."/>
            <person name="Won S.Y."/>
            <person name="Oh T.-J."/>
            <person name="Yu Y."/>
            <person name="Kim N.-H."/>
            <person name="Lee O.R."/>
            <person name="Lee T.-H."/>
            <person name="Bashyal P."/>
            <person name="Kim T.-S."/>
            <person name="Lee W.-H."/>
            <person name="Kawkins C."/>
            <person name="Kim C.-K."/>
            <person name="Kim J.S."/>
            <person name="Ahn B.O."/>
            <person name="Rhee S.Y."/>
            <person name="Sohng J.K."/>
        </authorList>
    </citation>
    <scope>NUCLEOTIDE SEQUENCE</scope>
    <source>
        <tissue evidence="5">Leaf</tissue>
    </source>
</reference>
<dbReference type="InterPro" id="IPR035595">
    <property type="entry name" value="UDP_glycos_trans_CS"/>
</dbReference>
<dbReference type="FunFam" id="3.40.50.2000:FF:000056">
    <property type="entry name" value="Glycosyltransferase"/>
    <property type="match status" value="1"/>
</dbReference>
<dbReference type="EC" id="2.4.1.-" evidence="4"/>